<keyword evidence="1" id="KW-0533">Nickel</keyword>
<protein>
    <submittedName>
        <fullName evidence="2">Nickel-dependent hydrogenase large subunit</fullName>
    </submittedName>
</protein>
<evidence type="ECO:0000313" key="3">
    <source>
        <dbReference type="Proteomes" id="UP000008633"/>
    </source>
</evidence>
<comment type="cofactor">
    <cofactor evidence="1">
        <name>Fe cation</name>
        <dbReference type="ChEBI" id="CHEBI:24875"/>
    </cofactor>
</comment>
<evidence type="ECO:0000256" key="1">
    <source>
        <dbReference type="PIRSR" id="PIRSR601501-1"/>
    </source>
</evidence>
<keyword evidence="3" id="KW-1185">Reference proteome</keyword>
<dbReference type="AlphaFoldDB" id="E6WY97"/>
<keyword evidence="1" id="KW-0408">Iron</keyword>
<organism evidence="2 3">
    <name type="scientific">Nitratifractor salsuginis (strain DSM 16511 / JCM 12458 / E9I37-1)</name>
    <dbReference type="NCBI Taxonomy" id="749222"/>
    <lineage>
        <taxon>Bacteria</taxon>
        <taxon>Pseudomonadati</taxon>
        <taxon>Campylobacterota</taxon>
        <taxon>Epsilonproteobacteria</taxon>
        <taxon>Campylobacterales</taxon>
        <taxon>Sulfurovaceae</taxon>
        <taxon>Nitratifractor</taxon>
    </lineage>
</organism>
<dbReference type="OrthoDB" id="9761717at2"/>
<accession>E6WY97</accession>
<dbReference type="InterPro" id="IPR050867">
    <property type="entry name" value="NiFe/NiFeSe_hydrgnase_LSU"/>
</dbReference>
<feature type="binding site" evidence="1">
    <location>
        <position position="65"/>
    </location>
    <ligand>
        <name>Fe cation</name>
        <dbReference type="ChEBI" id="CHEBI:24875"/>
    </ligand>
</feature>
<dbReference type="PANTHER" id="PTHR42958:SF4">
    <property type="entry name" value="HYDROGENASE EXPRESSION_FORMATION PROTEIN HUPK"/>
    <property type="match status" value="1"/>
</dbReference>
<feature type="binding site" evidence="1">
    <location>
        <position position="416"/>
    </location>
    <ligand>
        <name>Ni(2+)</name>
        <dbReference type="ChEBI" id="CHEBI:49786"/>
    </ligand>
</feature>
<reference evidence="2 3" key="1">
    <citation type="journal article" date="2011" name="Stand. Genomic Sci.">
        <title>Complete genome sequence of Nitratifractor salsuginis type strain (E9I37-1).</title>
        <authorList>
            <person name="Anderson I."/>
            <person name="Sikorski J."/>
            <person name="Zeytun A."/>
            <person name="Nolan M."/>
            <person name="Lapidus A."/>
            <person name="Lucas S."/>
            <person name="Hammon N."/>
            <person name="Deshpande S."/>
            <person name="Cheng J.F."/>
            <person name="Tapia R."/>
            <person name="Han C."/>
            <person name="Goodwin L."/>
            <person name="Pitluck S."/>
            <person name="Liolios K."/>
            <person name="Pagani I."/>
            <person name="Ivanova N."/>
            <person name="Huntemann M."/>
            <person name="Mavromatis K."/>
            <person name="Ovchinikova G."/>
            <person name="Pati A."/>
            <person name="Chen A."/>
            <person name="Palaniappan K."/>
            <person name="Land M."/>
            <person name="Hauser L."/>
            <person name="Brambilla E.M."/>
            <person name="Ngatchou-Djao O.D."/>
            <person name="Rohde M."/>
            <person name="Tindall B.J."/>
            <person name="Goker M."/>
            <person name="Detter J.C."/>
            <person name="Woyke T."/>
            <person name="Bristow J."/>
            <person name="Eisen J.A."/>
            <person name="Markowitz V."/>
            <person name="Hugenholtz P."/>
            <person name="Klenk H.P."/>
            <person name="Kyrpides N.C."/>
        </authorList>
    </citation>
    <scope>NUCLEOTIDE SEQUENCE [LARGE SCALE GENOMIC DNA]</scope>
    <source>
        <strain evidence="3">DSM 16511 / JCM 12458 / E9I37-1</strain>
    </source>
</reference>
<reference evidence="3" key="2">
    <citation type="submission" date="2011-01" db="EMBL/GenBank/DDBJ databases">
        <title>The complete genome of Nitratifractor salsuginis DSM 16511.</title>
        <authorList>
            <consortium name="US DOE Joint Genome Institute (JGI-PGF)"/>
            <person name="Lucas S."/>
            <person name="Copeland A."/>
            <person name="Lapidus A."/>
            <person name="Bruce D."/>
            <person name="Goodwin L."/>
            <person name="Pitluck S."/>
            <person name="Kyrpides N."/>
            <person name="Mavromatis K."/>
            <person name="Ivanova N."/>
            <person name="Mikhailova N."/>
            <person name="Zeytun A."/>
            <person name="Detter J.C."/>
            <person name="Tapia R."/>
            <person name="Han C."/>
            <person name="Land M."/>
            <person name="Hauser L."/>
            <person name="Markowitz V."/>
            <person name="Cheng J.-F."/>
            <person name="Hugenholtz P."/>
            <person name="Woyke T."/>
            <person name="Wu D."/>
            <person name="Tindall B."/>
            <person name="Schuetze A."/>
            <person name="Brambilla E."/>
            <person name="Klenk H.-P."/>
            <person name="Eisen J.A."/>
        </authorList>
    </citation>
    <scope>NUCLEOTIDE SEQUENCE [LARGE SCALE GENOMIC DNA]</scope>
    <source>
        <strain evidence="3">DSM 16511 / JCM 12458 / E9I37-1</strain>
    </source>
</reference>
<keyword evidence="1" id="KW-0460">Magnesium</keyword>
<dbReference type="PANTHER" id="PTHR42958">
    <property type="entry name" value="HYDROGENASE-2 LARGE CHAIN"/>
    <property type="match status" value="1"/>
</dbReference>
<dbReference type="eggNOG" id="COG0374">
    <property type="taxonomic scope" value="Bacteria"/>
</dbReference>
<feature type="binding site" evidence="1">
    <location>
        <position position="65"/>
    </location>
    <ligand>
        <name>Ni(2+)</name>
        <dbReference type="ChEBI" id="CHEBI:49786"/>
    </ligand>
</feature>
<name>E6WY97_NITSE</name>
<dbReference type="Proteomes" id="UP000008633">
    <property type="component" value="Chromosome"/>
</dbReference>
<dbReference type="InterPro" id="IPR029014">
    <property type="entry name" value="NiFe-Hase_large"/>
</dbReference>
<dbReference type="KEGG" id="nsa:Nitsa_0072"/>
<feature type="binding site" evidence="1">
    <location>
        <position position="43"/>
    </location>
    <ligand>
        <name>Mg(2+)</name>
        <dbReference type="ChEBI" id="CHEBI:18420"/>
    </ligand>
</feature>
<dbReference type="Pfam" id="PF00374">
    <property type="entry name" value="NiFeSe_Hases"/>
    <property type="match status" value="2"/>
</dbReference>
<feature type="binding site" evidence="1">
    <location>
        <position position="62"/>
    </location>
    <ligand>
        <name>Mg(2+)</name>
        <dbReference type="ChEBI" id="CHEBI:18420"/>
    </ligand>
</feature>
<gene>
    <name evidence="2" type="ordered locus">Nitsa_0072</name>
</gene>
<feature type="binding site" evidence="1">
    <location>
        <position position="419"/>
    </location>
    <ligand>
        <name>Fe cation</name>
        <dbReference type="ChEBI" id="CHEBI:24875"/>
    </ligand>
</feature>
<keyword evidence="1" id="KW-0479">Metal-binding</keyword>
<dbReference type="Gene3D" id="1.10.645.10">
    <property type="entry name" value="Cytochrome-c3 Hydrogenase, chain B"/>
    <property type="match status" value="1"/>
</dbReference>
<dbReference type="GO" id="GO:0016151">
    <property type="term" value="F:nickel cation binding"/>
    <property type="evidence" value="ECO:0007669"/>
    <property type="project" value="InterPro"/>
</dbReference>
<dbReference type="InterPro" id="IPR001501">
    <property type="entry name" value="Ni-dep_hyd_lsu"/>
</dbReference>
<dbReference type="SUPFAM" id="SSF56762">
    <property type="entry name" value="HydB/Nqo4-like"/>
    <property type="match status" value="1"/>
</dbReference>
<dbReference type="STRING" id="749222.Nitsa_0072"/>
<feature type="binding site" evidence="1">
    <location>
        <position position="374"/>
    </location>
    <ligand>
        <name>Mg(2+)</name>
        <dbReference type="ChEBI" id="CHEBI:18420"/>
    </ligand>
</feature>
<proteinExistence type="predicted"/>
<dbReference type="HOGENOM" id="CLU_030087_1_1_7"/>
<dbReference type="RefSeq" id="WP_013553042.1">
    <property type="nucleotide sequence ID" value="NC_014935.1"/>
</dbReference>
<dbReference type="EMBL" id="CP002452">
    <property type="protein sequence ID" value="ADV45345.1"/>
    <property type="molecule type" value="Genomic_DNA"/>
</dbReference>
<comment type="cofactor">
    <cofactor evidence="1">
        <name>Ni(2+)</name>
        <dbReference type="ChEBI" id="CHEBI:49786"/>
    </cofactor>
</comment>
<evidence type="ECO:0000313" key="2">
    <source>
        <dbReference type="EMBL" id="ADV45345.1"/>
    </source>
</evidence>
<sequence length="422" mass="47757">MGRTRTRLELIEKIEGEAQVLYEYEGDRIAFAQIRFANSRHIEKILVGRDPMDALSINPRVCGICGHAHLIATVRALEACYDEIRLSDKAKAIREMTLSLELIQNHFKWFYLTILPLLGLEAPIERALEPSRLAGEMIALMAGQYPHNSYAIPGGISGEITPVDLFEFTQRLDRLKELFRRSLIDVDLDTFVRCDRIEVMLAKEGDLPRAMQTILDRGYERLGQSLDRFIVFGGGLFQPGKSIGTRIRESIDLRYLKEEAVEKSAARRVHYRNQYYETGPLARAMVMKTPLIREAHRRYKDSLFSRILARICEIPRLLDYLETLCRSIDLSEEAYIDPGPIPAEGHGAGIVEAARGSLVHQISIREGKIAAYRITTPTQWNLGNGTRENPCPAQKALMGLHRDAPAELVFKAFDVCSVCTTK</sequence>